<keyword evidence="2" id="KW-0449">Lipoprotein</keyword>
<dbReference type="NCBIfam" id="NF033894">
    <property type="entry name" value="Eex_IncN"/>
    <property type="match status" value="1"/>
</dbReference>
<proteinExistence type="predicted"/>
<gene>
    <name evidence="2" type="ORF">OCL97_21160</name>
</gene>
<dbReference type="Proteomes" id="UP001598130">
    <property type="component" value="Unassembled WGS sequence"/>
</dbReference>
<organism evidence="2 3">
    <name type="scientific">Phenylobacterium ferrooxidans</name>
    <dbReference type="NCBI Taxonomy" id="2982689"/>
    <lineage>
        <taxon>Bacteria</taxon>
        <taxon>Pseudomonadati</taxon>
        <taxon>Pseudomonadota</taxon>
        <taxon>Alphaproteobacteria</taxon>
        <taxon>Caulobacterales</taxon>
        <taxon>Caulobacteraceae</taxon>
        <taxon>Phenylobacterium</taxon>
    </lineage>
</organism>
<name>A0ABW6CU70_9CAUL</name>
<dbReference type="PROSITE" id="PS51257">
    <property type="entry name" value="PROKAR_LIPOPROTEIN"/>
    <property type="match status" value="1"/>
</dbReference>
<evidence type="ECO:0000313" key="3">
    <source>
        <dbReference type="Proteomes" id="UP001598130"/>
    </source>
</evidence>
<keyword evidence="3" id="KW-1185">Reference proteome</keyword>
<sequence length="87" mass="9272">MRRLGFLGLVALTLAGCSPAGPAHDKAYYLAHADERGAMLERCRNDPGGLGKSANCVNAMAAAGDVESNRFWDLKKPRSRVENPSGL</sequence>
<accession>A0ABW6CU70</accession>
<dbReference type="EMBL" id="JAOTJD010000060">
    <property type="protein sequence ID" value="MFD3266459.1"/>
    <property type="molecule type" value="Genomic_DNA"/>
</dbReference>
<dbReference type="RefSeq" id="WP_377371712.1">
    <property type="nucleotide sequence ID" value="NZ_JAOTJD010000060.1"/>
</dbReference>
<comment type="caution">
    <text evidence="2">The sequence shown here is derived from an EMBL/GenBank/DDBJ whole genome shotgun (WGS) entry which is preliminary data.</text>
</comment>
<dbReference type="InterPro" id="IPR047937">
    <property type="entry name" value="Eex_IncN-like"/>
</dbReference>
<reference evidence="2 3" key="1">
    <citation type="submission" date="2022-09" db="EMBL/GenBank/DDBJ databases">
        <title>New species of Phenylobacterium.</title>
        <authorList>
            <person name="Mieszkin S."/>
        </authorList>
    </citation>
    <scope>NUCLEOTIDE SEQUENCE [LARGE SCALE GENOMIC DNA]</scope>
    <source>
        <strain evidence="2 3">HK31-G</strain>
    </source>
</reference>
<keyword evidence="1" id="KW-0732">Signal</keyword>
<feature type="chain" id="PRO_5046637469" evidence="1">
    <location>
        <begin position="24"/>
        <end position="87"/>
    </location>
</feature>
<feature type="signal peptide" evidence="1">
    <location>
        <begin position="1"/>
        <end position="23"/>
    </location>
</feature>
<evidence type="ECO:0000256" key="1">
    <source>
        <dbReference type="SAM" id="SignalP"/>
    </source>
</evidence>
<protein>
    <submittedName>
        <fullName evidence="2">EexN family lipoprotein</fullName>
    </submittedName>
</protein>
<evidence type="ECO:0000313" key="2">
    <source>
        <dbReference type="EMBL" id="MFD3266459.1"/>
    </source>
</evidence>